<keyword evidence="2" id="KW-1185">Reference proteome</keyword>
<dbReference type="EC" id="2.7.11.1" evidence="1"/>
<keyword evidence="1" id="KW-0808">Transferase</keyword>
<evidence type="ECO:0000313" key="1">
    <source>
        <dbReference type="EMBL" id="KAJ9066013.1"/>
    </source>
</evidence>
<protein>
    <submittedName>
        <fullName evidence="1">Phosphatidylinositol kinase- protein kinase tor1</fullName>
        <ecNumber evidence="1">2.7.11.1</ecNumber>
    </submittedName>
</protein>
<reference evidence="1" key="1">
    <citation type="submission" date="2022-04" db="EMBL/GenBank/DDBJ databases">
        <title>Genome of the entomopathogenic fungus Entomophthora muscae.</title>
        <authorList>
            <person name="Elya C."/>
            <person name="Lovett B.R."/>
            <person name="Lee E."/>
            <person name="Macias A.M."/>
            <person name="Hajek A.E."/>
            <person name="De Bivort B.L."/>
            <person name="Kasson M.T."/>
            <person name="De Fine Licht H.H."/>
            <person name="Stajich J.E."/>
        </authorList>
    </citation>
    <scope>NUCLEOTIDE SEQUENCE</scope>
    <source>
        <strain evidence="1">Berkeley</strain>
    </source>
</reference>
<name>A0ACC2SUQ0_9FUNG</name>
<dbReference type="EMBL" id="QTSX02004312">
    <property type="protein sequence ID" value="KAJ9066013.1"/>
    <property type="molecule type" value="Genomic_DNA"/>
</dbReference>
<evidence type="ECO:0000313" key="2">
    <source>
        <dbReference type="Proteomes" id="UP001165960"/>
    </source>
</evidence>
<dbReference type="Proteomes" id="UP001165960">
    <property type="component" value="Unassembled WGS sequence"/>
</dbReference>
<comment type="caution">
    <text evidence="1">The sequence shown here is derived from an EMBL/GenBank/DDBJ whole genome shotgun (WGS) entry which is preliminary data.</text>
</comment>
<keyword evidence="1" id="KW-0418">Kinase</keyword>
<organism evidence="1 2">
    <name type="scientific">Entomophthora muscae</name>
    <dbReference type="NCBI Taxonomy" id="34485"/>
    <lineage>
        <taxon>Eukaryota</taxon>
        <taxon>Fungi</taxon>
        <taxon>Fungi incertae sedis</taxon>
        <taxon>Zoopagomycota</taxon>
        <taxon>Entomophthoromycotina</taxon>
        <taxon>Entomophthoromycetes</taxon>
        <taxon>Entomophthorales</taxon>
        <taxon>Entomophthoraceae</taxon>
        <taxon>Entomophthora</taxon>
    </lineage>
</organism>
<sequence length="2308" mass="261307">MASLPVRTLEALDRVFSELKSRSEETRLKAGEFLKQFFEDASDLPAANAEVGREINRRITDLLKSNEPTEKMGGIIAIDKMIENNSDIGSSQSVRFINFLRPALPCNDTQVMIMASKTLGKLALSGETLTANSIDFEIKRALEWLQAPDRFEPRRHAAVLILKELSINAPTFIYSYVGQIVELIWVVLRDPKLAIRETGAEALTACLKIVYIRDYELKRTWYSRILEEVHKGLKLNTVEAIHGSLLALKELLVDSGMFMKDYYREAGDVVLKYKDHRELLIRKTVITLIPLLATYNPTEFATLYLQKSMVYLISQLHKEREKSESFFAVGQISVAAGTKVTPFVDAIIQCIKDTLSPKGAKLKTNPDPSIFECISSLSQASGPSLTKHANELLDLIFSSEIHEPLHRTLVNLGKNIPSLLIPIQGRLLNMISIILSGQPYTPPGAPYQRVSSVQTFKELTSSDPHEIEQITLALTSLGTFNFSGHHLSEFVRDRLLHYLDCDSLRVRKLAALTCCRMLANDPICHQTSAHAVEVMNEILNKLLSAGIADPDPDIRLTVLTNLDDNFNRHLSQANNVRFLFMALNDEVFRNRKAAIAIIGRLAGHNPAYVVPSLRKILIQLLTNLEYSDVSRNKEESAILLGLIVNAAHQFVKPYIEPIVDVLLDKAGNASPGVVASVLTALGELAEVGGDQLTQYLDALMPFVIDALQDQTSIVKRNAALKTLGQLTSSTGYVIEPYFKYPRLLGILTSILRTEQAVPVRREVIRVMGILGALDPFRHEPPATEKVAEARAESTEWVGPAADDYYPKVAVAALMRILTDPTLAAHHSMVIQAFMYIFKTLGLKCAVFLPQLMPAWLAVIRNGNHEFYFQQLSILVGIVKQHVRVFLPDILALVKEFWHSTASIQRTLINLIESISDALAGDFKVYVPALLPNLLQAVDSVSVEKQSLSIRVLQALVSFGSCTEDYAHLILPVVVRVIERPDTPLQVKRAALHALAELCKNAGCCDLASLIVHPLARTLALPAPELRSAIMDALCVVAYQLGHDYAVFVPLVNRSIVRHRIQHQAYDSLVARILRNELLAPDFAPPPPERDTEAVADHTAPPKLNISEVHLKKAWDVYQRTTRDDWNEWIRRFTVELIKESPSHALRACYTLASTYHPLAKELFNAAFVSCWCELQDSYQEDLVHSLETALVSPASSNELVQLLLCLAEFMERNDKKIPINLRTLGAYASKSHAFAKALHYKELEFILEPCTATIEALISINNTLQLPDAAVGVLTIAQNHHNHVLEESWYEKLGRWDEALLAYDRRPDTTPFNVALGRMRCYHALGEWDVLSNLVVEHWPAADDDMRQAVAPLAAAAEWGIGRYDMVQQYIHSMKPDSADHSFFQAILALHVHDFDKVRQSIDTARDLLDTELTALITESFSRAYHVLVRVQILSEIEEVVRYMTYADQPERQIQIRRAWVKRLKGCQRNVDVWQRTLQVHSMVIKPQDDVELWIKFANLCRKSGRLLQADRTLRMLLAEAPTPDKPPQGAPQVVYAYLKHRWASGGGSETLSQLQTFTQQLTSYLNLQSMELHNLAALVAQQSEDGGAYLRLLSRCHHRQGKWQRQLQDHWDEASIPAVLNAYYMATQLDPQCYKSWHAWALSNFEVIGFYEQQAGTVSAELISSHVVPAVQGFFQSVRLSQQNSLQDTLRLLTLWFKYAQHADVNMAITEGFNNVNFDTWLQVIPQLIARIHASSANVRRLVHHILHEVGRKHPQALIYPVTVASKSQSANRKNAALSLLDKMRIHSPRLVEQAQVVSQELIRVAILWHEMWHEGLEDASRLYFGEHNIDAMFKTLEPLHAMLVAGPETVREMSFTQAFGRDLQEAHEWCLKYRQTRNINDLNQAWDLYYQVFQRITKQLPSLSSLELQQVSPKLLAAENLDLAIPGSYKSGMPVVRIAKFSTVLTVISSKQRPRRLGILGDDGVEHHYLLKGHEDLRQDERVMQLFGLVNTLLSSDAETFKRRLRIERYPVIPLSPNSGLIGWLPHCDTLHALIRDYREHRKILLNIEHRLMLQMAPNYDNLTLLQKVEAFEYSLENTLGQDLYRVLWLKSQSAEAWLDRRTNFTRSLALMSIVGYILGLGDRHPSNLMLDRHTGKVIHIDFGDCFEVAMHRDKFPERIPFRLTRMLTNAMEVSGIEGNFRITCENVMQLLRDNKESVMAVLEAFVYDPLINWRLMSHPSPKTYSKPNDKSFMRSNPEELPDEYKPEVLNQRAVTVISRVSNKLSGRDFNPNQTLDTSQQVDRLIQQATSIENLCQCYIGWCAFW</sequence>
<gene>
    <name evidence="1" type="primary">TOR1_3</name>
    <name evidence="1" type="ORF">DSO57_1013889</name>
</gene>
<accession>A0ACC2SUQ0</accession>
<proteinExistence type="predicted"/>